<keyword evidence="2" id="KW-0378">Hydrolase</keyword>
<comment type="caution">
    <text evidence="2">The sequence shown here is derived from an EMBL/GenBank/DDBJ whole genome shotgun (WGS) entry which is preliminary data.</text>
</comment>
<dbReference type="PANTHER" id="PTHR45856:SF24">
    <property type="entry name" value="FUNGAL LIPASE-LIKE DOMAIN-CONTAINING PROTEIN"/>
    <property type="match status" value="1"/>
</dbReference>
<dbReference type="Proteomes" id="UP001169027">
    <property type="component" value="Unassembled WGS sequence"/>
</dbReference>
<keyword evidence="3" id="KW-1185">Reference proteome</keyword>
<protein>
    <submittedName>
        <fullName evidence="2">Lipase family protein</fullName>
        <ecNumber evidence="2">3.1.1.-</ecNumber>
    </submittedName>
</protein>
<dbReference type="Gene3D" id="3.40.50.1820">
    <property type="entry name" value="alpha/beta hydrolase"/>
    <property type="match status" value="1"/>
</dbReference>
<feature type="domain" description="Fungal lipase-type" evidence="1">
    <location>
        <begin position="91"/>
        <end position="213"/>
    </location>
</feature>
<evidence type="ECO:0000313" key="3">
    <source>
        <dbReference type="Proteomes" id="UP001169027"/>
    </source>
</evidence>
<dbReference type="PANTHER" id="PTHR45856">
    <property type="entry name" value="ALPHA/BETA-HYDROLASES SUPERFAMILY PROTEIN"/>
    <property type="match status" value="1"/>
</dbReference>
<dbReference type="InterPro" id="IPR002921">
    <property type="entry name" value="Fungal_lipase-type"/>
</dbReference>
<dbReference type="EC" id="3.1.1.-" evidence="2"/>
<dbReference type="SUPFAM" id="SSF53474">
    <property type="entry name" value="alpha/beta-Hydrolases"/>
    <property type="match status" value="1"/>
</dbReference>
<dbReference type="EMBL" id="JAUKVY010000001">
    <property type="protein sequence ID" value="MDO1530800.1"/>
    <property type="molecule type" value="Genomic_DNA"/>
</dbReference>
<dbReference type="Pfam" id="PF01764">
    <property type="entry name" value="Lipase_3"/>
    <property type="match status" value="1"/>
</dbReference>
<gene>
    <name evidence="2" type="ORF">Q2T77_00755</name>
</gene>
<proteinExistence type="predicted"/>
<dbReference type="CDD" id="cd00519">
    <property type="entry name" value="Lipase_3"/>
    <property type="match status" value="1"/>
</dbReference>
<sequence>MPTIAYDASRSALYTPERHPTLFEAGRAHTPVQWAVEAARLAYYRAEESEAERLRLAEALGSAGFGAPRFFRDHATCAFGTSNGGDGTALIAFRGTQPDEIRHLATNLQAQQTEWSESGGRVHAGFAKAARSVLPQMRDWLGGEARQHSRLILAGHSLGAALATLAATVLQPALTVTLGSPRVGDADFVAALAELHVMRIVDGCDVVTQLPPALSFYAHAGAVRYIRCLDGVCVDDPSPSEIEADRLQGRARYAAEHAWRPGSVLLRELADHAPINYARGFF</sequence>
<evidence type="ECO:0000313" key="2">
    <source>
        <dbReference type="EMBL" id="MDO1530800.1"/>
    </source>
</evidence>
<dbReference type="InterPro" id="IPR029058">
    <property type="entry name" value="AB_hydrolase_fold"/>
</dbReference>
<dbReference type="GO" id="GO:0016787">
    <property type="term" value="F:hydrolase activity"/>
    <property type="evidence" value="ECO:0007669"/>
    <property type="project" value="UniProtKB-KW"/>
</dbReference>
<dbReference type="RefSeq" id="WP_301802423.1">
    <property type="nucleotide sequence ID" value="NZ_JAUJZH010000001.1"/>
</dbReference>
<organism evidence="2 3">
    <name type="scientific">Variovorax ginsengisoli</name>
    <dbReference type="NCBI Taxonomy" id="363844"/>
    <lineage>
        <taxon>Bacteria</taxon>
        <taxon>Pseudomonadati</taxon>
        <taxon>Pseudomonadota</taxon>
        <taxon>Betaproteobacteria</taxon>
        <taxon>Burkholderiales</taxon>
        <taxon>Comamonadaceae</taxon>
        <taxon>Variovorax</taxon>
    </lineage>
</organism>
<accession>A0ABT8RW44</accession>
<reference evidence="2" key="1">
    <citation type="submission" date="2023-06" db="EMBL/GenBank/DDBJ databases">
        <authorList>
            <person name="Jiang Y."/>
            <person name="Liu Q."/>
        </authorList>
    </citation>
    <scope>NUCLEOTIDE SEQUENCE</scope>
    <source>
        <strain evidence="2">CGMCC 1.12090</strain>
    </source>
</reference>
<evidence type="ECO:0000259" key="1">
    <source>
        <dbReference type="Pfam" id="PF01764"/>
    </source>
</evidence>
<name>A0ABT8RW44_9BURK</name>
<dbReference type="InterPro" id="IPR051218">
    <property type="entry name" value="Sec_MonoDiacylglyc_Lipase"/>
</dbReference>